<dbReference type="Pfam" id="PF02397">
    <property type="entry name" value="Bac_transf"/>
    <property type="match status" value="1"/>
</dbReference>
<evidence type="ECO:0000256" key="2">
    <source>
        <dbReference type="ARBA" id="ARBA00006464"/>
    </source>
</evidence>
<keyword evidence="3" id="KW-0808">Transferase</keyword>
<dbReference type="GO" id="GO:0016020">
    <property type="term" value="C:membrane"/>
    <property type="evidence" value="ECO:0007669"/>
    <property type="project" value="UniProtKB-SubCell"/>
</dbReference>
<dbReference type="GO" id="GO:0016780">
    <property type="term" value="F:phosphotransferase activity, for other substituted phosphate groups"/>
    <property type="evidence" value="ECO:0007669"/>
    <property type="project" value="TreeGrafter"/>
</dbReference>
<keyword evidence="6 7" id="KW-0472">Membrane</keyword>
<sequence>MTTANKIRNIFILAGDVLALYLSLFLALVIRYGSEFDRFIGQHLMPFSFLFVPWLLVFYMAGLYDQGRLRNNMEFLKTLSLAIAVNAVLAMFFFYLIPYFGITPKTNLLIFLLIFAALEVTWRRSFNKFTASFQSKTKIVLVGSGRAAEKISSFVKENPQLGYKISIRLKDLSPLKSIADWEKLASDNEIDLIVIPRHIKNEPEASKIFYRLMTFGVRVIDIPAFYEIVFQKIPLDEVSEEWFLDEIIEKEELYRGFKRIIESVLALTIFVMLLPLEIIIAILVKLSSPGQAIYSQVRVGLNRKEFVIYKFRTMKVNEKHSWPGEDDKRITAVGKFLRKTHLDELPQLLNIIKGDISFVGPRPDFVDFYKDLEKTIPHYSVRTLVRPGVTGWAQVNYPITASLEQTKERLAYDLYYIKNHSIALDIAIIAKTIKVLLTAQGR</sequence>
<comment type="similarity">
    <text evidence="2">Belongs to the bacterial sugar transferase family.</text>
</comment>
<feature type="transmembrane region" description="Helical" evidence="7">
    <location>
        <begin position="76"/>
        <end position="100"/>
    </location>
</feature>
<feature type="transmembrane region" description="Helical" evidence="7">
    <location>
        <begin position="106"/>
        <end position="122"/>
    </location>
</feature>
<dbReference type="EMBL" id="MHKZ01000028">
    <property type="protein sequence ID" value="OGZ00085.1"/>
    <property type="molecule type" value="Genomic_DNA"/>
</dbReference>
<comment type="caution">
    <text evidence="9">The sequence shown here is derived from an EMBL/GenBank/DDBJ whole genome shotgun (WGS) entry which is preliminary data.</text>
</comment>
<keyword evidence="4 7" id="KW-0812">Transmembrane</keyword>
<accession>A0A1G2CFC6</accession>
<dbReference type="PANTHER" id="PTHR30576">
    <property type="entry name" value="COLANIC BIOSYNTHESIS UDP-GLUCOSE LIPID CARRIER TRANSFERASE"/>
    <property type="match status" value="1"/>
</dbReference>
<organism evidence="9 10">
    <name type="scientific">Candidatus Liptonbacteria bacterium RIFCSPLOWO2_01_FULL_45_15</name>
    <dbReference type="NCBI Taxonomy" id="1798649"/>
    <lineage>
        <taxon>Bacteria</taxon>
        <taxon>Candidatus Liptoniibacteriota</taxon>
    </lineage>
</organism>
<feature type="transmembrane region" description="Helical" evidence="7">
    <location>
        <begin position="44"/>
        <end position="64"/>
    </location>
</feature>
<evidence type="ECO:0000256" key="5">
    <source>
        <dbReference type="ARBA" id="ARBA00022989"/>
    </source>
</evidence>
<evidence type="ECO:0000256" key="4">
    <source>
        <dbReference type="ARBA" id="ARBA00022692"/>
    </source>
</evidence>
<evidence type="ECO:0000259" key="8">
    <source>
        <dbReference type="Pfam" id="PF02397"/>
    </source>
</evidence>
<reference evidence="9 10" key="1">
    <citation type="journal article" date="2016" name="Nat. Commun.">
        <title>Thousands of microbial genomes shed light on interconnected biogeochemical processes in an aquifer system.</title>
        <authorList>
            <person name="Anantharaman K."/>
            <person name="Brown C.T."/>
            <person name="Hug L.A."/>
            <person name="Sharon I."/>
            <person name="Castelle C.J."/>
            <person name="Probst A.J."/>
            <person name="Thomas B.C."/>
            <person name="Singh A."/>
            <person name="Wilkins M.J."/>
            <person name="Karaoz U."/>
            <person name="Brodie E.L."/>
            <person name="Williams K.H."/>
            <person name="Hubbard S.S."/>
            <person name="Banfield J.F."/>
        </authorList>
    </citation>
    <scope>NUCLEOTIDE SEQUENCE [LARGE SCALE GENOMIC DNA]</scope>
</reference>
<keyword evidence="5 7" id="KW-1133">Transmembrane helix</keyword>
<feature type="transmembrane region" description="Helical" evidence="7">
    <location>
        <begin position="264"/>
        <end position="284"/>
    </location>
</feature>
<dbReference type="InterPro" id="IPR003362">
    <property type="entry name" value="Bact_transf"/>
</dbReference>
<comment type="subcellular location">
    <subcellularLocation>
        <location evidence="1">Membrane</location>
        <topology evidence="1">Multi-pass membrane protein</topology>
    </subcellularLocation>
</comment>
<dbReference type="InterPro" id="IPR017475">
    <property type="entry name" value="EPS_sugar_tfrase"/>
</dbReference>
<gene>
    <name evidence="9" type="ORF">A3B13_00035</name>
</gene>
<dbReference type="NCBIfam" id="TIGR03025">
    <property type="entry name" value="EPS_sugtrans"/>
    <property type="match status" value="1"/>
</dbReference>
<name>A0A1G2CFC6_9BACT</name>
<dbReference type="PANTHER" id="PTHR30576:SF0">
    <property type="entry name" value="UNDECAPRENYL-PHOSPHATE N-ACETYLGALACTOSAMINYL 1-PHOSPHATE TRANSFERASE-RELATED"/>
    <property type="match status" value="1"/>
</dbReference>
<evidence type="ECO:0000313" key="9">
    <source>
        <dbReference type="EMBL" id="OGZ00085.1"/>
    </source>
</evidence>
<evidence type="ECO:0000313" key="10">
    <source>
        <dbReference type="Proteomes" id="UP000176287"/>
    </source>
</evidence>
<evidence type="ECO:0000256" key="1">
    <source>
        <dbReference type="ARBA" id="ARBA00004141"/>
    </source>
</evidence>
<protein>
    <recommendedName>
        <fullName evidence="8">Bacterial sugar transferase domain-containing protein</fullName>
    </recommendedName>
</protein>
<evidence type="ECO:0000256" key="3">
    <source>
        <dbReference type="ARBA" id="ARBA00022679"/>
    </source>
</evidence>
<proteinExistence type="inferred from homology"/>
<feature type="transmembrane region" description="Helical" evidence="7">
    <location>
        <begin position="12"/>
        <end position="32"/>
    </location>
</feature>
<evidence type="ECO:0000256" key="7">
    <source>
        <dbReference type="SAM" id="Phobius"/>
    </source>
</evidence>
<evidence type="ECO:0000256" key="6">
    <source>
        <dbReference type="ARBA" id="ARBA00023136"/>
    </source>
</evidence>
<feature type="domain" description="Bacterial sugar transferase" evidence="8">
    <location>
        <begin position="258"/>
        <end position="437"/>
    </location>
</feature>
<dbReference type="STRING" id="1798649.A3B13_00035"/>
<dbReference type="AlphaFoldDB" id="A0A1G2CFC6"/>
<dbReference type="Proteomes" id="UP000176287">
    <property type="component" value="Unassembled WGS sequence"/>
</dbReference>